<dbReference type="EMBL" id="MU004199">
    <property type="protein sequence ID" value="KAF2489113.1"/>
    <property type="molecule type" value="Genomic_DNA"/>
</dbReference>
<gene>
    <name evidence="1" type="ORF">BU16DRAFT_531513</name>
</gene>
<name>A0A6A6QBU6_9PEZI</name>
<accession>A0A6A6QBU6</accession>
<organism evidence="1 2">
    <name type="scientific">Lophium mytilinum</name>
    <dbReference type="NCBI Taxonomy" id="390894"/>
    <lineage>
        <taxon>Eukaryota</taxon>
        <taxon>Fungi</taxon>
        <taxon>Dikarya</taxon>
        <taxon>Ascomycota</taxon>
        <taxon>Pezizomycotina</taxon>
        <taxon>Dothideomycetes</taxon>
        <taxon>Pleosporomycetidae</taxon>
        <taxon>Mytilinidiales</taxon>
        <taxon>Mytilinidiaceae</taxon>
        <taxon>Lophium</taxon>
    </lineage>
</organism>
<keyword evidence="2" id="KW-1185">Reference proteome</keyword>
<proteinExistence type="predicted"/>
<dbReference type="AlphaFoldDB" id="A0A6A6QBU6"/>
<evidence type="ECO:0000313" key="2">
    <source>
        <dbReference type="Proteomes" id="UP000799750"/>
    </source>
</evidence>
<dbReference type="Proteomes" id="UP000799750">
    <property type="component" value="Unassembled WGS sequence"/>
</dbReference>
<protein>
    <submittedName>
        <fullName evidence="1">Uncharacterized protein</fullName>
    </submittedName>
</protein>
<sequence>MVQAMGAFCASTAHAGVNPGLVEGVYSGQIVSATRDTDAAASCPPLDVTAGGFVDMCKARLINAIDGCKCFPLLLDLTRFPWRG</sequence>
<reference evidence="1" key="1">
    <citation type="journal article" date="2020" name="Stud. Mycol.">
        <title>101 Dothideomycetes genomes: a test case for predicting lifestyles and emergence of pathogens.</title>
        <authorList>
            <person name="Haridas S."/>
            <person name="Albert R."/>
            <person name="Binder M."/>
            <person name="Bloem J."/>
            <person name="Labutti K."/>
            <person name="Salamov A."/>
            <person name="Andreopoulos B."/>
            <person name="Baker S."/>
            <person name="Barry K."/>
            <person name="Bills G."/>
            <person name="Bluhm B."/>
            <person name="Cannon C."/>
            <person name="Castanera R."/>
            <person name="Culley D."/>
            <person name="Daum C."/>
            <person name="Ezra D."/>
            <person name="Gonzalez J."/>
            <person name="Henrissat B."/>
            <person name="Kuo A."/>
            <person name="Liang C."/>
            <person name="Lipzen A."/>
            <person name="Lutzoni F."/>
            <person name="Magnuson J."/>
            <person name="Mondo S."/>
            <person name="Nolan M."/>
            <person name="Ohm R."/>
            <person name="Pangilinan J."/>
            <person name="Park H.-J."/>
            <person name="Ramirez L."/>
            <person name="Alfaro M."/>
            <person name="Sun H."/>
            <person name="Tritt A."/>
            <person name="Yoshinaga Y."/>
            <person name="Zwiers L.-H."/>
            <person name="Turgeon B."/>
            <person name="Goodwin S."/>
            <person name="Spatafora J."/>
            <person name="Crous P."/>
            <person name="Grigoriev I."/>
        </authorList>
    </citation>
    <scope>NUCLEOTIDE SEQUENCE</scope>
    <source>
        <strain evidence="1">CBS 269.34</strain>
    </source>
</reference>
<evidence type="ECO:0000313" key="1">
    <source>
        <dbReference type="EMBL" id="KAF2489113.1"/>
    </source>
</evidence>
<dbReference type="OrthoDB" id="3638023at2759"/>